<dbReference type="AlphaFoldDB" id="A0A645I282"/>
<proteinExistence type="predicted"/>
<sequence length="107" mass="11595">MGDTHRAFRVAHHSGFGDLELDLAWGNPGRACDRQRTLSKVVLLDLLSSNVDGDTAVEGVAQVPPLPQLMAYGVQHPFADPRHHAATFGDGDELRRAHPAPVRIEPA</sequence>
<name>A0A645I282_9ZZZZ</name>
<organism evidence="2">
    <name type="scientific">bioreactor metagenome</name>
    <dbReference type="NCBI Taxonomy" id="1076179"/>
    <lineage>
        <taxon>unclassified sequences</taxon>
        <taxon>metagenomes</taxon>
        <taxon>ecological metagenomes</taxon>
    </lineage>
</organism>
<comment type="caution">
    <text evidence="2">The sequence shown here is derived from an EMBL/GenBank/DDBJ whole genome shotgun (WGS) entry which is preliminary data.</text>
</comment>
<protein>
    <submittedName>
        <fullName evidence="2">Uncharacterized protein</fullName>
    </submittedName>
</protein>
<evidence type="ECO:0000256" key="1">
    <source>
        <dbReference type="SAM" id="MobiDB-lite"/>
    </source>
</evidence>
<accession>A0A645I282</accession>
<reference evidence="2" key="1">
    <citation type="submission" date="2019-08" db="EMBL/GenBank/DDBJ databases">
        <authorList>
            <person name="Kucharzyk K."/>
            <person name="Murdoch R.W."/>
            <person name="Higgins S."/>
            <person name="Loffler F."/>
        </authorList>
    </citation>
    <scope>NUCLEOTIDE SEQUENCE</scope>
</reference>
<gene>
    <name evidence="2" type="ORF">SDC9_192523</name>
</gene>
<dbReference type="EMBL" id="VSSQ01104496">
    <property type="protein sequence ID" value="MPN44956.1"/>
    <property type="molecule type" value="Genomic_DNA"/>
</dbReference>
<evidence type="ECO:0000313" key="2">
    <source>
        <dbReference type="EMBL" id="MPN44956.1"/>
    </source>
</evidence>
<feature type="region of interest" description="Disordered" evidence="1">
    <location>
        <begin position="81"/>
        <end position="107"/>
    </location>
</feature>